<dbReference type="InterPro" id="IPR036236">
    <property type="entry name" value="Znf_C2H2_sf"/>
</dbReference>
<accession>A0A2B4RXB1</accession>
<dbReference type="SUPFAM" id="SSF57667">
    <property type="entry name" value="beta-beta-alpha zinc fingers"/>
    <property type="match status" value="3"/>
</dbReference>
<dbReference type="GO" id="GO:0008270">
    <property type="term" value="F:zinc ion binding"/>
    <property type="evidence" value="ECO:0007669"/>
    <property type="project" value="UniProtKB-KW"/>
</dbReference>
<feature type="domain" description="C2H2-type" evidence="11">
    <location>
        <begin position="196"/>
        <end position="223"/>
    </location>
</feature>
<comment type="caution">
    <text evidence="12">The sequence shown here is derived from an EMBL/GenBank/DDBJ whole genome shotgun (WGS) entry which is preliminary data.</text>
</comment>
<dbReference type="PANTHER" id="PTHR24388">
    <property type="entry name" value="ZINC FINGER PROTEIN"/>
    <property type="match status" value="1"/>
</dbReference>
<feature type="domain" description="C2H2-type" evidence="11">
    <location>
        <begin position="142"/>
        <end position="165"/>
    </location>
</feature>
<comment type="subcellular location">
    <subcellularLocation>
        <location evidence="1">Nucleus</location>
    </subcellularLocation>
</comment>
<dbReference type="Proteomes" id="UP000225706">
    <property type="component" value="Unassembled WGS sequence"/>
</dbReference>
<name>A0A2B4RXB1_STYPI</name>
<dbReference type="Gene3D" id="3.30.160.60">
    <property type="entry name" value="Classic Zinc Finger"/>
    <property type="match status" value="4"/>
</dbReference>
<dbReference type="FunFam" id="3.30.160.60:FF:000860">
    <property type="entry name" value="zinc finger protein SNAI2"/>
    <property type="match status" value="1"/>
</dbReference>
<evidence type="ECO:0000256" key="9">
    <source>
        <dbReference type="PROSITE-ProRule" id="PRU00042"/>
    </source>
</evidence>
<feature type="domain" description="C2H2-type" evidence="11">
    <location>
        <begin position="168"/>
        <end position="195"/>
    </location>
</feature>
<keyword evidence="4 9" id="KW-0863">Zinc-finger</keyword>
<organism evidence="12 13">
    <name type="scientific">Stylophora pistillata</name>
    <name type="common">Smooth cauliflower coral</name>
    <dbReference type="NCBI Taxonomy" id="50429"/>
    <lineage>
        <taxon>Eukaryota</taxon>
        <taxon>Metazoa</taxon>
        <taxon>Cnidaria</taxon>
        <taxon>Anthozoa</taxon>
        <taxon>Hexacorallia</taxon>
        <taxon>Scleractinia</taxon>
        <taxon>Astrocoeniina</taxon>
        <taxon>Pocilloporidae</taxon>
        <taxon>Stylophora</taxon>
    </lineage>
</organism>
<feature type="domain" description="C2H2-type" evidence="11">
    <location>
        <begin position="224"/>
        <end position="243"/>
    </location>
</feature>
<feature type="compositionally biased region" description="Basic residues" evidence="10">
    <location>
        <begin position="1"/>
        <end position="11"/>
    </location>
</feature>
<dbReference type="STRING" id="50429.A0A2B4RXB1"/>
<proteinExistence type="inferred from homology"/>
<dbReference type="PROSITE" id="PS00028">
    <property type="entry name" value="ZINC_FINGER_C2H2_1"/>
    <property type="match status" value="3"/>
</dbReference>
<dbReference type="EMBL" id="LSMT01000278">
    <property type="protein sequence ID" value="PFX21413.1"/>
    <property type="molecule type" value="Genomic_DNA"/>
</dbReference>
<reference evidence="13" key="1">
    <citation type="journal article" date="2017" name="bioRxiv">
        <title>Comparative analysis of the genomes of Stylophora pistillata and Acropora digitifera provides evidence for extensive differences between species of corals.</title>
        <authorList>
            <person name="Voolstra C.R."/>
            <person name="Li Y."/>
            <person name="Liew Y.J."/>
            <person name="Baumgarten S."/>
            <person name="Zoccola D."/>
            <person name="Flot J.-F."/>
            <person name="Tambutte S."/>
            <person name="Allemand D."/>
            <person name="Aranda M."/>
        </authorList>
    </citation>
    <scope>NUCLEOTIDE SEQUENCE [LARGE SCALE GENOMIC DNA]</scope>
</reference>
<dbReference type="Pfam" id="PF13912">
    <property type="entry name" value="zf-C2H2_6"/>
    <property type="match status" value="1"/>
</dbReference>
<dbReference type="SMART" id="SM00355">
    <property type="entry name" value="ZnF_C2H2"/>
    <property type="match status" value="5"/>
</dbReference>
<keyword evidence="6" id="KW-0238">DNA-binding</keyword>
<keyword evidence="13" id="KW-1185">Reference proteome</keyword>
<dbReference type="PROSITE" id="PS50157">
    <property type="entry name" value="ZINC_FINGER_C2H2_2"/>
    <property type="match status" value="5"/>
</dbReference>
<sequence length="253" mass="29197">MPRSFLVKKKPEKATRNAIHDSKPKGRQLDLEQEALPDSSFITRSVLENARIQPWIDFKTSYFYPAEVTAYHVFDGHVFTTQSSPKYEEAPAALVSAESPQNDRSISREKSRTIKKHRCQDCERSFNTLTALRKHQHPRKEFACKYCEKTYVSLGALKMHIRTHTLPCKCTICGKAFSRPWLLQGHIRTHTGEKPYKCPSCDRAFADRSNLRAHLQTHSAVKKYSCSQCSRSFSRMSLLLKHQYSCRDELNLS</sequence>
<evidence type="ECO:0000313" key="12">
    <source>
        <dbReference type="EMBL" id="PFX21413.1"/>
    </source>
</evidence>
<dbReference type="InterPro" id="IPR050527">
    <property type="entry name" value="Snail/Krueppel_Znf"/>
</dbReference>
<dbReference type="PANTHER" id="PTHR24388:SF54">
    <property type="entry name" value="PROTEIN ESCARGOT"/>
    <property type="match status" value="1"/>
</dbReference>
<evidence type="ECO:0000256" key="1">
    <source>
        <dbReference type="ARBA" id="ARBA00004123"/>
    </source>
</evidence>
<evidence type="ECO:0000256" key="2">
    <source>
        <dbReference type="ARBA" id="ARBA00022723"/>
    </source>
</evidence>
<dbReference type="InterPro" id="IPR013087">
    <property type="entry name" value="Znf_C2H2_type"/>
</dbReference>
<feature type="compositionally biased region" description="Basic and acidic residues" evidence="10">
    <location>
        <begin position="12"/>
        <end position="28"/>
    </location>
</feature>
<feature type="region of interest" description="Disordered" evidence="10">
    <location>
        <begin position="1"/>
        <end position="28"/>
    </location>
</feature>
<feature type="domain" description="C2H2-type" evidence="11">
    <location>
        <begin position="117"/>
        <end position="136"/>
    </location>
</feature>
<dbReference type="GO" id="GO:0000978">
    <property type="term" value="F:RNA polymerase II cis-regulatory region sequence-specific DNA binding"/>
    <property type="evidence" value="ECO:0007669"/>
    <property type="project" value="TreeGrafter"/>
</dbReference>
<evidence type="ECO:0000256" key="5">
    <source>
        <dbReference type="ARBA" id="ARBA00022833"/>
    </source>
</evidence>
<evidence type="ECO:0000256" key="4">
    <source>
        <dbReference type="ARBA" id="ARBA00022771"/>
    </source>
</evidence>
<evidence type="ECO:0000256" key="8">
    <source>
        <dbReference type="ARBA" id="ARBA00037948"/>
    </source>
</evidence>
<keyword evidence="7" id="KW-0539">Nucleus</keyword>
<dbReference type="FunFam" id="3.30.160.60:FF:000043">
    <property type="entry name" value="Scratch family zinc finger 2"/>
    <property type="match status" value="1"/>
</dbReference>
<evidence type="ECO:0000256" key="3">
    <source>
        <dbReference type="ARBA" id="ARBA00022737"/>
    </source>
</evidence>
<evidence type="ECO:0000256" key="6">
    <source>
        <dbReference type="ARBA" id="ARBA00023125"/>
    </source>
</evidence>
<evidence type="ECO:0000259" key="11">
    <source>
        <dbReference type="PROSITE" id="PS50157"/>
    </source>
</evidence>
<protein>
    <submittedName>
        <fullName evidence="12">Zinc finger protein SNAI2</fullName>
    </submittedName>
</protein>
<keyword evidence="5" id="KW-0862">Zinc</keyword>
<dbReference type="GO" id="GO:0000981">
    <property type="term" value="F:DNA-binding transcription factor activity, RNA polymerase II-specific"/>
    <property type="evidence" value="ECO:0007669"/>
    <property type="project" value="TreeGrafter"/>
</dbReference>
<evidence type="ECO:0000256" key="10">
    <source>
        <dbReference type="SAM" id="MobiDB-lite"/>
    </source>
</evidence>
<evidence type="ECO:0000313" key="13">
    <source>
        <dbReference type="Proteomes" id="UP000225706"/>
    </source>
</evidence>
<evidence type="ECO:0000256" key="7">
    <source>
        <dbReference type="ARBA" id="ARBA00023242"/>
    </source>
</evidence>
<keyword evidence="2" id="KW-0479">Metal-binding</keyword>
<dbReference type="GO" id="GO:0005634">
    <property type="term" value="C:nucleus"/>
    <property type="evidence" value="ECO:0007669"/>
    <property type="project" value="UniProtKB-SubCell"/>
</dbReference>
<dbReference type="AlphaFoldDB" id="A0A2B4RXB1"/>
<comment type="similarity">
    <text evidence="8">Belongs to the snail C2H2-type zinc-finger protein family.</text>
</comment>
<dbReference type="FunFam" id="3.30.160.60:FF:000207">
    <property type="entry name" value="zinc finger protein SNAI2"/>
    <property type="match status" value="1"/>
</dbReference>
<keyword evidence="3" id="KW-0677">Repeat</keyword>
<dbReference type="FunFam" id="3.30.160.60:FF:000693">
    <property type="entry name" value="Snail family zinc finger 1a"/>
    <property type="match status" value="1"/>
</dbReference>
<gene>
    <name evidence="12" type="primary">snai2</name>
    <name evidence="12" type="ORF">AWC38_SpisGene14100</name>
</gene>
<dbReference type="OrthoDB" id="5428132at2759"/>
<dbReference type="Pfam" id="PF00096">
    <property type="entry name" value="zf-C2H2"/>
    <property type="match status" value="4"/>
</dbReference>